<dbReference type="InterPro" id="IPR050055">
    <property type="entry name" value="EF-Tu_GTPase"/>
</dbReference>
<dbReference type="PROSITE" id="PS51722">
    <property type="entry name" value="G_TR_2"/>
    <property type="match status" value="1"/>
</dbReference>
<reference evidence="6 7" key="1">
    <citation type="journal article" date="2016" name="Mol. Biol. Evol.">
        <title>Comparative Genomics of Early-Diverging Mushroom-Forming Fungi Provides Insights into the Origins of Lignocellulose Decay Capabilities.</title>
        <authorList>
            <person name="Nagy L.G."/>
            <person name="Riley R."/>
            <person name="Tritt A."/>
            <person name="Adam C."/>
            <person name="Daum C."/>
            <person name="Floudas D."/>
            <person name="Sun H."/>
            <person name="Yadav J.S."/>
            <person name="Pangilinan J."/>
            <person name="Larsson K.H."/>
            <person name="Matsuura K."/>
            <person name="Barry K."/>
            <person name="Labutti K."/>
            <person name="Kuo R."/>
            <person name="Ohm R.A."/>
            <person name="Bhattacharya S.S."/>
            <person name="Shirouzu T."/>
            <person name="Yoshinaga Y."/>
            <person name="Martin F.M."/>
            <person name="Grigoriev I.V."/>
            <person name="Hibbett D.S."/>
        </authorList>
    </citation>
    <scope>NUCLEOTIDE SEQUENCE [LARGE SCALE GENOMIC DNA]</scope>
    <source>
        <strain evidence="6 7">HHB12029</strain>
    </source>
</reference>
<dbReference type="FunFam" id="3.40.50.300:FF:000091">
    <property type="entry name" value="Probable GTP-binding protein 1"/>
    <property type="match status" value="1"/>
</dbReference>
<dbReference type="CDD" id="cd03694">
    <property type="entry name" value="GTPBP_II"/>
    <property type="match status" value="1"/>
</dbReference>
<evidence type="ECO:0000259" key="5">
    <source>
        <dbReference type="PROSITE" id="PS51722"/>
    </source>
</evidence>
<feature type="domain" description="Tr-type G" evidence="5">
    <location>
        <begin position="184"/>
        <end position="421"/>
    </location>
</feature>
<dbReference type="InterPro" id="IPR009001">
    <property type="entry name" value="Transl_elong_EF1A/Init_IF2_C"/>
</dbReference>
<dbReference type="OrthoDB" id="248233at2759"/>
<feature type="compositionally biased region" description="Basic and acidic residues" evidence="4">
    <location>
        <begin position="31"/>
        <end position="58"/>
    </location>
</feature>
<dbReference type="Pfam" id="PF00009">
    <property type="entry name" value="GTP_EFTU"/>
    <property type="match status" value="1"/>
</dbReference>
<evidence type="ECO:0000256" key="4">
    <source>
        <dbReference type="SAM" id="MobiDB-lite"/>
    </source>
</evidence>
<dbReference type="EMBL" id="KV426108">
    <property type="protein sequence ID" value="KZV88059.1"/>
    <property type="molecule type" value="Genomic_DNA"/>
</dbReference>
<dbReference type="Pfam" id="PF03144">
    <property type="entry name" value="GTP_EFTU_D2"/>
    <property type="match status" value="1"/>
</dbReference>
<dbReference type="STRING" id="1314781.A0A166A2V1"/>
<dbReference type="FunFam" id="2.40.30.10:FF:000084">
    <property type="entry name" value="GTP-binding elongation factor Tu family"/>
    <property type="match status" value="1"/>
</dbReference>
<dbReference type="CDD" id="cd04165">
    <property type="entry name" value="GTPBP1_like"/>
    <property type="match status" value="1"/>
</dbReference>
<dbReference type="PANTHER" id="PTHR43721">
    <property type="entry name" value="ELONGATION FACTOR TU-RELATED"/>
    <property type="match status" value="1"/>
</dbReference>
<dbReference type="SUPFAM" id="SSF50465">
    <property type="entry name" value="EF-Tu/eEF-1alpha/eIF2-gamma C-terminal domain"/>
    <property type="match status" value="1"/>
</dbReference>
<dbReference type="Proteomes" id="UP000077266">
    <property type="component" value="Unassembled WGS sequence"/>
</dbReference>
<dbReference type="InterPro" id="IPR035531">
    <property type="entry name" value="GTPBP1-like"/>
</dbReference>
<dbReference type="FunFam" id="2.40.30.10:FF:000014">
    <property type="entry name" value="Probable GTP-binding protein 1"/>
    <property type="match status" value="1"/>
</dbReference>
<evidence type="ECO:0000256" key="2">
    <source>
        <dbReference type="ARBA" id="ARBA00022741"/>
    </source>
</evidence>
<dbReference type="AlphaFoldDB" id="A0A166A2V1"/>
<keyword evidence="3" id="KW-0342">GTP-binding</keyword>
<name>A0A166A2V1_EXIGL</name>
<keyword evidence="2" id="KW-0547">Nucleotide-binding</keyword>
<organism evidence="6 7">
    <name type="scientific">Exidia glandulosa HHB12029</name>
    <dbReference type="NCBI Taxonomy" id="1314781"/>
    <lineage>
        <taxon>Eukaryota</taxon>
        <taxon>Fungi</taxon>
        <taxon>Dikarya</taxon>
        <taxon>Basidiomycota</taxon>
        <taxon>Agaricomycotina</taxon>
        <taxon>Agaricomycetes</taxon>
        <taxon>Auriculariales</taxon>
        <taxon>Exidiaceae</taxon>
        <taxon>Exidia</taxon>
    </lineage>
</organism>
<dbReference type="PANTHER" id="PTHR43721:SF9">
    <property type="entry name" value="GTP-BINDING PROTEIN 1"/>
    <property type="match status" value="1"/>
</dbReference>
<accession>A0A166A2V1</accession>
<dbReference type="Gene3D" id="2.40.30.10">
    <property type="entry name" value="Translation factors"/>
    <property type="match status" value="1"/>
</dbReference>
<evidence type="ECO:0000256" key="1">
    <source>
        <dbReference type="ARBA" id="ARBA00007249"/>
    </source>
</evidence>
<dbReference type="GO" id="GO:0005525">
    <property type="term" value="F:GTP binding"/>
    <property type="evidence" value="ECO:0007669"/>
    <property type="project" value="UniProtKB-KW"/>
</dbReference>
<feature type="region of interest" description="Disordered" evidence="4">
    <location>
        <begin position="21"/>
        <end position="58"/>
    </location>
</feature>
<evidence type="ECO:0000313" key="6">
    <source>
        <dbReference type="EMBL" id="KZV88059.1"/>
    </source>
</evidence>
<sequence length="615" mass="66758">MASSLRDFQNTIEGIHAREVAKQRAAAAQTADKEKDKKPAAKPAKESAEIRHSEDKSEALRLEDMTELQALLSSDSAGNIDRARDILSGLLTTRQNQGEYIVRLGRHPAHAALFAQSKDDPDAASRPSIGTRCTSNELRQMQARLAQIAEETGSKVSTLFVHDDAEDARGSFLFRLPPPSVALTPEVRVAVVGNVDSGKSTTLGVLTRGGLDDGRGRARIGLFRHKHEVETGRTSSVGMEILGFSPDGQPILPPTSASTDPDVIRREKLAWEDISVQAAKIVSFIDLAGHERYLKTTLYGLTSSLPSLVLLMVGANAGLIGMSKEHLAIALALNVPVAVCITKIDMTPANIIAETVKQVTKVLRSPGCRKTPVFVKSPEMAVELSQTFAAERLCPIFMVSNVTGEGLDFVRTFLNLLPSSEGDEKKFDVAGPLEYSVTEVWSVPYTGTVVNGIIHSGTIRVGDQVMLGPDSTGGWISTSVKSMQRKRSPVANADAGQSVSLALKRVRKAQVRKGMVVVHKTETPPRAVRKFEGQVLILYHNTTLQRNYQAMLHCGAIRQTVRIVGMDHPQGILRTGDRATVEFEFMQVPELVKVGSKLLFREGKTKGLGVVTRLL</sequence>
<comment type="similarity">
    <text evidence="1">Belongs to the TRAFAC class translation factor GTPase superfamily. Classic translation factor GTPase family. EF-Tu/EF-1A subfamily.</text>
</comment>
<dbReference type="InterPro" id="IPR000795">
    <property type="entry name" value="T_Tr_GTP-bd_dom"/>
</dbReference>
<dbReference type="CDD" id="cd03708">
    <property type="entry name" value="GTPBP_III"/>
    <property type="match status" value="1"/>
</dbReference>
<keyword evidence="7" id="KW-1185">Reference proteome</keyword>
<dbReference type="GO" id="GO:0003746">
    <property type="term" value="F:translation elongation factor activity"/>
    <property type="evidence" value="ECO:0007669"/>
    <property type="project" value="TreeGrafter"/>
</dbReference>
<dbReference type="InterPro" id="IPR009000">
    <property type="entry name" value="Transl_B-barrel_sf"/>
</dbReference>
<proteinExistence type="inferred from homology"/>
<gene>
    <name evidence="6" type="ORF">EXIGLDRAFT_679337</name>
</gene>
<dbReference type="Gene3D" id="3.40.50.300">
    <property type="entry name" value="P-loop containing nucleotide triphosphate hydrolases"/>
    <property type="match status" value="1"/>
</dbReference>
<dbReference type="InterPro" id="IPR027417">
    <property type="entry name" value="P-loop_NTPase"/>
</dbReference>
<dbReference type="GO" id="GO:0003924">
    <property type="term" value="F:GTPase activity"/>
    <property type="evidence" value="ECO:0007669"/>
    <property type="project" value="InterPro"/>
</dbReference>
<dbReference type="SUPFAM" id="SSF50447">
    <property type="entry name" value="Translation proteins"/>
    <property type="match status" value="1"/>
</dbReference>
<protein>
    <submittedName>
        <fullName evidence="6">GTP-binding protein 1</fullName>
    </submittedName>
</protein>
<evidence type="ECO:0000313" key="7">
    <source>
        <dbReference type="Proteomes" id="UP000077266"/>
    </source>
</evidence>
<evidence type="ECO:0000256" key="3">
    <source>
        <dbReference type="ARBA" id="ARBA00023134"/>
    </source>
</evidence>
<dbReference type="SUPFAM" id="SSF52540">
    <property type="entry name" value="P-loop containing nucleoside triphosphate hydrolases"/>
    <property type="match status" value="1"/>
</dbReference>
<dbReference type="InParanoid" id="A0A166A2V1"/>
<dbReference type="InterPro" id="IPR004161">
    <property type="entry name" value="EFTu-like_2"/>
</dbReference>